<evidence type="ECO:0000313" key="2">
    <source>
        <dbReference type="Proteomes" id="UP000005984"/>
    </source>
</evidence>
<evidence type="ECO:0000313" key="1">
    <source>
        <dbReference type="EMBL" id="EEI86820.1"/>
    </source>
</evidence>
<gene>
    <name evidence="1" type="ORF">HMPREF0072_0616</name>
</gene>
<keyword evidence="2" id="KW-1185">Reference proteome</keyword>
<dbReference type="Proteomes" id="UP000005984">
    <property type="component" value="Unassembled WGS sequence"/>
</dbReference>
<sequence>PEGGYSASAPISPVRMRMTCSTAVTKILPSPILPVPADDWIASITASARSSVTTVSILILGRKSTTYSAPRYSSVWPFWR</sequence>
<proteinExistence type="predicted"/>
<reference evidence="1 2" key="1">
    <citation type="submission" date="2008-10" db="EMBL/GenBank/DDBJ databases">
        <authorList>
            <person name="Qin X."/>
            <person name="Bachman B."/>
            <person name="Battles P."/>
            <person name="Bell A."/>
            <person name="Bess C."/>
            <person name="Bickham C."/>
            <person name="Chaboub L."/>
            <person name="Chen D."/>
            <person name="Coyle M."/>
            <person name="Deiros D.R."/>
            <person name="Dinh H."/>
            <person name="Forbes L."/>
            <person name="Fowler G."/>
            <person name="Francisco L."/>
            <person name="Fu Q."/>
            <person name="Gubbala S."/>
            <person name="Hale W."/>
            <person name="Han Y."/>
            <person name="Hemphill L."/>
            <person name="Highlander S.K."/>
            <person name="Hirani K."/>
            <person name="Hogues M."/>
            <person name="Jackson L."/>
            <person name="Jakkamsetti A."/>
            <person name="Javaid M."/>
            <person name="Jiang H."/>
            <person name="Korchina V."/>
            <person name="Kovar C."/>
            <person name="Lara F."/>
            <person name="Lee S."/>
            <person name="Mata R."/>
            <person name="Mathew T."/>
            <person name="Moen C."/>
            <person name="Morales K."/>
            <person name="Munidasa M."/>
            <person name="Nazareth L."/>
            <person name="Ngo R."/>
            <person name="Nguyen L."/>
            <person name="Okwuonu G."/>
            <person name="Ongeri F."/>
            <person name="Patil S."/>
            <person name="Petrosino J."/>
            <person name="Pham C."/>
            <person name="Pham P."/>
            <person name="Pu L.-L."/>
            <person name="Puazo M."/>
            <person name="Raj R."/>
            <person name="Reid J."/>
            <person name="Rouhana J."/>
            <person name="Saada N."/>
            <person name="Shang Y."/>
            <person name="Simmons D."/>
            <person name="Thornton R."/>
            <person name="Warren J."/>
            <person name="Weissenberger G."/>
            <person name="Zhang J."/>
            <person name="Zhang L."/>
            <person name="Zhou C."/>
            <person name="Zhu D."/>
            <person name="Muzny D."/>
            <person name="Worley K."/>
            <person name="Gibbs R."/>
        </authorList>
    </citation>
    <scope>NUCLEOTIDE SEQUENCE [LARGE SCALE GENOMIC DNA]</scope>
    <source>
        <strain evidence="1 2">ATCC 51172</strain>
    </source>
</reference>
<dbReference type="AlphaFoldDB" id="C2BE46"/>
<name>C2BE46_9FIRM</name>
<comment type="caution">
    <text evidence="1">The sequence shown here is derived from an EMBL/GenBank/DDBJ whole genome shotgun (WGS) entry which is preliminary data.</text>
</comment>
<feature type="non-terminal residue" evidence="1">
    <location>
        <position position="80"/>
    </location>
</feature>
<protein>
    <submittedName>
        <fullName evidence="1">Uncharacterized protein</fullName>
    </submittedName>
</protein>
<accession>C2BE46</accession>
<feature type="non-terminal residue" evidence="1">
    <location>
        <position position="1"/>
    </location>
</feature>
<organism evidence="1 2">
    <name type="scientific">Anaerococcus lactolyticus ATCC 51172</name>
    <dbReference type="NCBI Taxonomy" id="525254"/>
    <lineage>
        <taxon>Bacteria</taxon>
        <taxon>Bacillati</taxon>
        <taxon>Bacillota</taxon>
        <taxon>Tissierellia</taxon>
        <taxon>Tissierellales</taxon>
        <taxon>Peptoniphilaceae</taxon>
        <taxon>Anaerococcus</taxon>
    </lineage>
</organism>
<dbReference type="EMBL" id="ABYO01000142">
    <property type="protein sequence ID" value="EEI86820.1"/>
    <property type="molecule type" value="Genomic_DNA"/>
</dbReference>